<dbReference type="Gene3D" id="3.20.20.150">
    <property type="entry name" value="Divalent-metal-dependent TIM barrel enzymes"/>
    <property type="match status" value="1"/>
</dbReference>
<evidence type="ECO:0000313" key="2">
    <source>
        <dbReference type="EMBL" id="MBG0778496.1"/>
    </source>
</evidence>
<dbReference type="InterPro" id="IPR013022">
    <property type="entry name" value="Xyl_isomerase-like_TIM-brl"/>
</dbReference>
<dbReference type="EMBL" id="JACCQK010000035">
    <property type="protein sequence ID" value="MBG0778496.1"/>
    <property type="molecule type" value="Genomic_DNA"/>
</dbReference>
<dbReference type="SUPFAM" id="SSF51658">
    <property type="entry name" value="Xylose isomerase-like"/>
    <property type="match status" value="1"/>
</dbReference>
<evidence type="ECO:0000259" key="1">
    <source>
        <dbReference type="Pfam" id="PF01261"/>
    </source>
</evidence>
<dbReference type="GO" id="GO:0016853">
    <property type="term" value="F:isomerase activity"/>
    <property type="evidence" value="ECO:0007669"/>
    <property type="project" value="UniProtKB-KW"/>
</dbReference>
<protein>
    <submittedName>
        <fullName evidence="2">Sugar phosphate isomerase/epimerase</fullName>
    </submittedName>
</protein>
<dbReference type="AlphaFoldDB" id="A0A931CTN4"/>
<proteinExistence type="predicted"/>
<name>A0A931CTN4_9BACT</name>
<keyword evidence="2" id="KW-0413">Isomerase</keyword>
<dbReference type="Pfam" id="PF01261">
    <property type="entry name" value="AP_endonuc_2"/>
    <property type="match status" value="1"/>
</dbReference>
<organism evidence="2 3">
    <name type="scientific">Desulfotignum balticum</name>
    <dbReference type="NCBI Taxonomy" id="115781"/>
    <lineage>
        <taxon>Bacteria</taxon>
        <taxon>Pseudomonadati</taxon>
        <taxon>Thermodesulfobacteriota</taxon>
        <taxon>Desulfobacteria</taxon>
        <taxon>Desulfobacterales</taxon>
        <taxon>Desulfobacteraceae</taxon>
        <taxon>Desulfotignum</taxon>
    </lineage>
</organism>
<gene>
    <name evidence="2" type="ORF">H0S81_01000</name>
</gene>
<evidence type="ECO:0000313" key="3">
    <source>
        <dbReference type="Proteomes" id="UP000706172"/>
    </source>
</evidence>
<comment type="caution">
    <text evidence="2">The sequence shown here is derived from an EMBL/GenBank/DDBJ whole genome shotgun (WGS) entry which is preliminary data.</text>
</comment>
<reference evidence="2" key="1">
    <citation type="submission" date="2020-07" db="EMBL/GenBank/DDBJ databases">
        <title>Severe corrosion of carbon steel in oil field produced water can be linked to methanogenic archaea containing a special type of NiFe hydrogenase.</title>
        <authorList>
            <person name="Lahme S."/>
            <person name="Mand J."/>
            <person name="Longwell J."/>
            <person name="Smith R."/>
            <person name="Enning D."/>
        </authorList>
    </citation>
    <scope>NUCLEOTIDE SEQUENCE</scope>
    <source>
        <strain evidence="2">MIC098Bin6</strain>
    </source>
</reference>
<dbReference type="NCBIfam" id="NF041277">
    <property type="entry name" value="coba_remo_CbiR"/>
    <property type="match status" value="1"/>
</dbReference>
<dbReference type="Proteomes" id="UP000706172">
    <property type="component" value="Unassembled WGS sequence"/>
</dbReference>
<accession>A0A931CTN4</accession>
<feature type="domain" description="Xylose isomerase-like TIM barrel" evidence="1">
    <location>
        <begin position="22"/>
        <end position="246"/>
    </location>
</feature>
<dbReference type="InterPro" id="IPR036237">
    <property type="entry name" value="Xyl_isomerase-like_sf"/>
</dbReference>
<sequence length="265" mass="29981">MKKRFRLGTTSFIFPDHILPNVRKIGRFFDEIELLIFESMPDTVLPTDTEIAELAQLSGQMDVTYNIHLPTDVSLTHASAQARQHAAETLARVIDLCRPLKPCTHTLHLEMAGHETPEDVTAWQQTAWDGLARLIRYLPDPGMVSVETLDYPPDYLLPLLAAHDLQVCLDVGHHFRYGYDLQHSVDMFKNRIAVMHLHGVMASGQKIRDHVGLDRLPLDQLCQVMDVLKTYEGTVSLEVFNRRDLNRSLAVLSDVFEQIPAPVPG</sequence>